<sequence>MEQPTTLDLYGTGKRSYPLHRHRIAALLSVVSFFSVSSMPLAAYLSESLPWQGQLTTAPIIANYTEFRAQSLSRFRRAYNNTTLPLGATYFVDSDASVQLARQTVRLGQAPTSTDVCFGTRLRELPGLIFYTPAHIDLLCQLLVAPDVSAVNWEAQGVCLHNMILLLDLGHTCMWLTPGDAVRNVTDAHRATLYFAYAEARYATFVWGKLLFRVATTAFVWRRLWCRYYRHCAALERLVRANGHRWAMPAGNWHYELLLGDSTAIVLIDPWIAFAYFLDVWSSCSTLSMVVVQLAQAADVWLMLLSTVYLARMVWFAYWGLCLTSFALKRLRKEHIFEQVDPTLLALAATVYGPALTYALAAVPALTRFYEWLLICGVPDKFAGHANDGTAGSAMLTVLVATIPLGYGFLAPHFCRRPPPAADVFASYRYNNFKNRAAFWLLTGTGPGVVELGGGVHAALHADPRLRVSPTISWRAADCFLLCYCDGQLHEKLRVSLTSALDMARVPISSSPTKSAFVVDKLKRPPQPLITVVPTCRVAPLTASYTIEPAMQPSAWCM</sequence>
<dbReference type="AlphaFoldDB" id="A0A1V9YPS6"/>
<keyword evidence="3" id="KW-1185">Reference proteome</keyword>
<keyword evidence="1" id="KW-0812">Transmembrane</keyword>
<dbReference type="EMBL" id="JNBR01001426">
    <property type="protein sequence ID" value="OQR87714.1"/>
    <property type="molecule type" value="Genomic_DNA"/>
</dbReference>
<keyword evidence="1" id="KW-1133">Transmembrane helix</keyword>
<feature type="transmembrane region" description="Helical" evidence="1">
    <location>
        <begin position="301"/>
        <end position="323"/>
    </location>
</feature>
<name>A0A1V9YPS6_ACHHY</name>
<organism evidence="2 3">
    <name type="scientific">Achlya hypogyna</name>
    <name type="common">Oomycete</name>
    <name type="synonym">Protoachlya hypogyna</name>
    <dbReference type="NCBI Taxonomy" id="1202772"/>
    <lineage>
        <taxon>Eukaryota</taxon>
        <taxon>Sar</taxon>
        <taxon>Stramenopiles</taxon>
        <taxon>Oomycota</taxon>
        <taxon>Saprolegniomycetes</taxon>
        <taxon>Saprolegniales</taxon>
        <taxon>Achlyaceae</taxon>
        <taxon>Achlya</taxon>
    </lineage>
</organism>
<comment type="caution">
    <text evidence="2">The sequence shown here is derived from an EMBL/GenBank/DDBJ whole genome shotgun (WGS) entry which is preliminary data.</text>
</comment>
<gene>
    <name evidence="2" type="ORF">ACHHYP_08122</name>
</gene>
<reference evidence="2 3" key="1">
    <citation type="journal article" date="2014" name="Genome Biol. Evol.">
        <title>The secreted proteins of Achlya hypogyna and Thraustotheca clavata identify the ancestral oomycete secretome and reveal gene acquisitions by horizontal gene transfer.</title>
        <authorList>
            <person name="Misner I."/>
            <person name="Blouin N."/>
            <person name="Leonard G."/>
            <person name="Richards T.A."/>
            <person name="Lane C.E."/>
        </authorList>
    </citation>
    <scope>NUCLEOTIDE SEQUENCE [LARGE SCALE GENOMIC DNA]</scope>
    <source>
        <strain evidence="2 3">ATCC 48635</strain>
    </source>
</reference>
<evidence type="ECO:0008006" key="4">
    <source>
        <dbReference type="Google" id="ProtNLM"/>
    </source>
</evidence>
<feature type="transmembrane region" description="Helical" evidence="1">
    <location>
        <begin position="24"/>
        <end position="45"/>
    </location>
</feature>
<dbReference type="Proteomes" id="UP000243579">
    <property type="component" value="Unassembled WGS sequence"/>
</dbReference>
<feature type="transmembrane region" description="Helical" evidence="1">
    <location>
        <begin position="344"/>
        <end position="370"/>
    </location>
</feature>
<evidence type="ECO:0000313" key="2">
    <source>
        <dbReference type="EMBL" id="OQR87714.1"/>
    </source>
</evidence>
<proteinExistence type="predicted"/>
<feature type="transmembrane region" description="Helical" evidence="1">
    <location>
        <begin position="390"/>
        <end position="410"/>
    </location>
</feature>
<accession>A0A1V9YPS6</accession>
<keyword evidence="1" id="KW-0472">Membrane</keyword>
<protein>
    <recommendedName>
        <fullName evidence="4">Transmembrane protein</fullName>
    </recommendedName>
</protein>
<dbReference type="OrthoDB" id="66910at2759"/>
<evidence type="ECO:0000313" key="3">
    <source>
        <dbReference type="Proteomes" id="UP000243579"/>
    </source>
</evidence>
<evidence type="ECO:0000256" key="1">
    <source>
        <dbReference type="SAM" id="Phobius"/>
    </source>
</evidence>